<organism evidence="1">
    <name type="scientific">hydrothermal vent metagenome</name>
    <dbReference type="NCBI Taxonomy" id="652676"/>
    <lineage>
        <taxon>unclassified sequences</taxon>
        <taxon>metagenomes</taxon>
        <taxon>ecological metagenomes</taxon>
    </lineage>
</organism>
<dbReference type="AlphaFoldDB" id="A0A3B1DIL7"/>
<protein>
    <submittedName>
        <fullName evidence="1">Uncharacterized protein</fullName>
    </submittedName>
</protein>
<accession>A0A3B1DIL7</accession>
<evidence type="ECO:0000313" key="1">
    <source>
        <dbReference type="EMBL" id="VAX42269.1"/>
    </source>
</evidence>
<feature type="non-terminal residue" evidence="1">
    <location>
        <position position="1"/>
    </location>
</feature>
<name>A0A3B1DIL7_9ZZZZ</name>
<reference evidence="1" key="1">
    <citation type="submission" date="2018-06" db="EMBL/GenBank/DDBJ databases">
        <authorList>
            <person name="Zhirakovskaya E."/>
        </authorList>
    </citation>
    <scope>NUCLEOTIDE SEQUENCE</scope>
</reference>
<sequence length="181" mass="19859">AFIVDQRGFIAWIGHPMRMDEPLKQIVAGEWDIAAAAEKFAEAAKLEAEELKKAEAVNALLAPIGKALEAKDYPAAYAAIESAMDNELLWDSAGSLNRIAWEIVDPDADIAERNGDLGVKLAERAAELTEHKNPAVLDTLAWAYYFAGDKAKAIETEMKAISLLSDEEKAPYVEALERMKK</sequence>
<proteinExistence type="predicted"/>
<dbReference type="EMBL" id="UOGK01000667">
    <property type="protein sequence ID" value="VAX42269.1"/>
    <property type="molecule type" value="Genomic_DNA"/>
</dbReference>
<gene>
    <name evidence="1" type="ORF">MNBD_PLANCTO03-1798</name>
</gene>